<proteinExistence type="predicted"/>
<dbReference type="Proteomes" id="UP000509638">
    <property type="component" value="Chromosome"/>
</dbReference>
<dbReference type="AlphaFoldDB" id="A0A7D5F554"/>
<dbReference type="Gene3D" id="3.40.50.2000">
    <property type="entry name" value="Glycogen Phosphorylase B"/>
    <property type="match status" value="1"/>
</dbReference>
<organism evidence="2 3">
    <name type="scientific">Microbacterium oleivorans</name>
    <dbReference type="NCBI Taxonomy" id="273677"/>
    <lineage>
        <taxon>Bacteria</taxon>
        <taxon>Bacillati</taxon>
        <taxon>Actinomycetota</taxon>
        <taxon>Actinomycetes</taxon>
        <taxon>Micrococcales</taxon>
        <taxon>Microbacteriaceae</taxon>
        <taxon>Microbacterium</taxon>
    </lineage>
</organism>
<dbReference type="EMBL" id="CP058316">
    <property type="protein sequence ID" value="QLD10453.1"/>
    <property type="molecule type" value="Genomic_DNA"/>
</dbReference>
<evidence type="ECO:0000313" key="2">
    <source>
        <dbReference type="EMBL" id="QLD10453.1"/>
    </source>
</evidence>
<feature type="region of interest" description="Disordered" evidence="1">
    <location>
        <begin position="1"/>
        <end position="30"/>
    </location>
</feature>
<accession>A0A7D5F554</accession>
<dbReference type="SUPFAM" id="SSF53756">
    <property type="entry name" value="UDP-Glycosyltransferase/glycogen phosphorylase"/>
    <property type="match status" value="1"/>
</dbReference>
<sequence>MSVLGAELQRRGHTVRLASSPGTHDIPRAFDLDPAPLGRDMREMVNSDEGVAIMMARSGRRLSRAVVRALYDGTTVGTAARVGDI</sequence>
<name>A0A7D5F554_9MICO</name>
<evidence type="ECO:0000256" key="1">
    <source>
        <dbReference type="SAM" id="MobiDB-lite"/>
    </source>
</evidence>
<reference evidence="2 3" key="1">
    <citation type="submission" date="2020-06" db="EMBL/GenBank/DDBJ databases">
        <authorList>
            <person name="Jo H."/>
        </authorList>
    </citation>
    <scope>NUCLEOTIDE SEQUENCE [LARGE SCALE GENOMIC DNA]</scope>
    <source>
        <strain evidence="2 3">I46</strain>
    </source>
</reference>
<evidence type="ECO:0000313" key="3">
    <source>
        <dbReference type="Proteomes" id="UP000509638"/>
    </source>
</evidence>
<gene>
    <name evidence="2" type="ORF">HW566_00810</name>
</gene>
<protein>
    <submittedName>
        <fullName evidence="2">Uncharacterized protein</fullName>
    </submittedName>
</protein>